<name>A0A8T0B9K1_SILME</name>
<dbReference type="PANTHER" id="PTHR40710:SF1">
    <property type="entry name" value="RIKEN CDNA E230025N22 GENE"/>
    <property type="match status" value="1"/>
</dbReference>
<evidence type="ECO:0000256" key="1">
    <source>
        <dbReference type="SAM" id="MobiDB-lite"/>
    </source>
</evidence>
<dbReference type="PANTHER" id="PTHR40710">
    <property type="entry name" value="RIKEN CDNA E230025N22 GENE"/>
    <property type="match status" value="1"/>
</dbReference>
<reference evidence="2" key="1">
    <citation type="submission" date="2020-08" db="EMBL/GenBank/DDBJ databases">
        <title>Chromosome-level assembly of Southern catfish (Silurus meridionalis) provides insights into visual adaptation to the nocturnal and benthic lifestyles.</title>
        <authorList>
            <person name="Zhang Y."/>
            <person name="Wang D."/>
            <person name="Peng Z."/>
        </authorList>
    </citation>
    <scope>NUCLEOTIDE SEQUENCE</scope>
    <source>
        <strain evidence="2">SWU-2019-XX</strain>
        <tissue evidence="2">Muscle</tissue>
    </source>
</reference>
<gene>
    <name evidence="2" type="ORF">HF521_001594</name>
</gene>
<organism evidence="2 3">
    <name type="scientific">Silurus meridionalis</name>
    <name type="common">Southern catfish</name>
    <name type="synonym">Silurus soldatovi meridionalis</name>
    <dbReference type="NCBI Taxonomy" id="175797"/>
    <lineage>
        <taxon>Eukaryota</taxon>
        <taxon>Metazoa</taxon>
        <taxon>Chordata</taxon>
        <taxon>Craniata</taxon>
        <taxon>Vertebrata</taxon>
        <taxon>Euteleostomi</taxon>
        <taxon>Actinopterygii</taxon>
        <taxon>Neopterygii</taxon>
        <taxon>Teleostei</taxon>
        <taxon>Ostariophysi</taxon>
        <taxon>Siluriformes</taxon>
        <taxon>Siluridae</taxon>
        <taxon>Silurus</taxon>
    </lineage>
</organism>
<dbReference type="AlphaFoldDB" id="A0A8T0B9K1"/>
<proteinExistence type="predicted"/>
<keyword evidence="3" id="KW-1185">Reference proteome</keyword>
<dbReference type="Proteomes" id="UP000606274">
    <property type="component" value="Unassembled WGS sequence"/>
</dbReference>
<evidence type="ECO:0000313" key="3">
    <source>
        <dbReference type="Proteomes" id="UP000606274"/>
    </source>
</evidence>
<accession>A0A8T0B9K1</accession>
<evidence type="ECO:0000313" key="2">
    <source>
        <dbReference type="EMBL" id="KAF7702311.1"/>
    </source>
</evidence>
<feature type="compositionally biased region" description="Basic and acidic residues" evidence="1">
    <location>
        <begin position="26"/>
        <end position="43"/>
    </location>
</feature>
<feature type="region of interest" description="Disordered" evidence="1">
    <location>
        <begin position="26"/>
        <end position="50"/>
    </location>
</feature>
<protein>
    <submittedName>
        <fullName evidence="2">Uncharacterized protein</fullName>
    </submittedName>
</protein>
<sequence length="206" mass="24519">MTEGRTSVERNQERVKWIKQLREELQKEEKTQKDSSGESEKSGQDGSLEEYARLQEQMRKMKDDHERLIQEELLKMESELQEEQTEVLENELMYLRRERQILVLQIEALRRENQQAEVALGALYELHQQEMHSLREESLKVFRTFRQVLEEQKRLSEGRYRSLLLEAIRDAVYLSSQNQQLQADNMQLHKALAALKTGPDKPKLHE</sequence>
<comment type="caution">
    <text evidence="2">The sequence shown here is derived from an EMBL/GenBank/DDBJ whole genome shotgun (WGS) entry which is preliminary data.</text>
</comment>
<dbReference type="EMBL" id="JABFDY010000010">
    <property type="protein sequence ID" value="KAF7702311.1"/>
    <property type="molecule type" value="Genomic_DNA"/>
</dbReference>